<reference evidence="2" key="1">
    <citation type="submission" date="2023-10" db="EMBL/GenBank/DDBJ databases">
        <authorList>
            <person name="Chen Y."/>
            <person name="Shah S."/>
            <person name="Dougan E. K."/>
            <person name="Thang M."/>
            <person name="Chan C."/>
        </authorList>
    </citation>
    <scope>NUCLEOTIDE SEQUENCE [LARGE SCALE GENOMIC DNA]</scope>
</reference>
<feature type="region of interest" description="Disordered" evidence="1">
    <location>
        <begin position="1"/>
        <end position="341"/>
    </location>
</feature>
<organism evidence="2 3">
    <name type="scientific">Prorocentrum cordatum</name>
    <dbReference type="NCBI Taxonomy" id="2364126"/>
    <lineage>
        <taxon>Eukaryota</taxon>
        <taxon>Sar</taxon>
        <taxon>Alveolata</taxon>
        <taxon>Dinophyceae</taxon>
        <taxon>Prorocentrales</taxon>
        <taxon>Prorocentraceae</taxon>
        <taxon>Prorocentrum</taxon>
    </lineage>
</organism>
<sequence length="410" mass="44291">APLSNASQRQPPAALGGATPPRLSIEQPERVHDTSSQMTQTLHMWDRALAMQREGDHQPAAQHSQPMQSEGDQPAAQHSQPIPAGSTCDQPADQPSQPMQREGDQPAAQHSQPMHRDGDQPADQPSQPMQREGDQPAAQHSQPMQRDGDPPAAQHSQPVTVESTCDQPAAQHSQPMQREGDQPAAQRSPPVHREGDQPAAQYSQPMQRDGDQPAAQHSQQIPVESTGGQPAAQHNQPTQESPLPDRMPDDSEQRRRYHERVGMSDPERQMAPASSPTRTAHPSGAGAADDLGAIAPMEAEPPADQRGTQPCEVGSSSGGDSGGFINVKLETDRAGGGHSQDLMQRANQLETFLTQKGEEELKKQAAKKLSGTDAQLIKQLEDAIKDGVKTRTPVAQQFERAVHKDPKLKE</sequence>
<feature type="compositionally biased region" description="Polar residues" evidence="1">
    <location>
        <begin position="1"/>
        <end position="10"/>
    </location>
</feature>
<name>A0ABN9RE83_9DINO</name>
<feature type="compositionally biased region" description="Low complexity" evidence="1">
    <location>
        <begin position="284"/>
        <end position="295"/>
    </location>
</feature>
<feature type="compositionally biased region" description="Polar residues" evidence="1">
    <location>
        <begin position="61"/>
        <end position="80"/>
    </location>
</feature>
<gene>
    <name evidence="2" type="ORF">PCOR1329_LOCUS19966</name>
</gene>
<feature type="non-terminal residue" evidence="2">
    <location>
        <position position="410"/>
    </location>
</feature>
<keyword evidence="3" id="KW-1185">Reference proteome</keyword>
<accession>A0ABN9RE83</accession>
<feature type="compositionally biased region" description="Polar residues" evidence="1">
    <location>
        <begin position="215"/>
        <end position="241"/>
    </location>
</feature>
<feature type="non-terminal residue" evidence="2">
    <location>
        <position position="1"/>
    </location>
</feature>
<feature type="compositionally biased region" description="Basic and acidic residues" evidence="1">
    <location>
        <begin position="246"/>
        <end position="268"/>
    </location>
</feature>
<evidence type="ECO:0000313" key="3">
    <source>
        <dbReference type="Proteomes" id="UP001189429"/>
    </source>
</evidence>
<evidence type="ECO:0000313" key="2">
    <source>
        <dbReference type="EMBL" id="CAK0817327.1"/>
    </source>
</evidence>
<dbReference type="EMBL" id="CAUYUJ010006428">
    <property type="protein sequence ID" value="CAK0817327.1"/>
    <property type="molecule type" value="Genomic_DNA"/>
</dbReference>
<dbReference type="Proteomes" id="UP001189429">
    <property type="component" value="Unassembled WGS sequence"/>
</dbReference>
<feature type="compositionally biased region" description="Polar residues" evidence="1">
    <location>
        <begin position="87"/>
        <end position="99"/>
    </location>
</feature>
<protein>
    <submittedName>
        <fullName evidence="2">Uncharacterized protein</fullName>
    </submittedName>
</protein>
<feature type="compositionally biased region" description="Polar residues" evidence="1">
    <location>
        <begin position="154"/>
        <end position="176"/>
    </location>
</feature>
<comment type="caution">
    <text evidence="2">The sequence shown here is derived from an EMBL/GenBank/DDBJ whole genome shotgun (WGS) entry which is preliminary data.</text>
</comment>
<proteinExistence type="predicted"/>
<evidence type="ECO:0000256" key="1">
    <source>
        <dbReference type="SAM" id="MobiDB-lite"/>
    </source>
</evidence>